<keyword evidence="1" id="KW-0805">Transcription regulation</keyword>
<dbReference type="Pfam" id="PF21351">
    <property type="entry name" value="TetR_C_41"/>
    <property type="match status" value="1"/>
</dbReference>
<dbReference type="PROSITE" id="PS50977">
    <property type="entry name" value="HTH_TETR_2"/>
    <property type="match status" value="1"/>
</dbReference>
<name>A0ABU4VLP4_9ACTN</name>
<sequence length="204" mass="21887">MEVNRRTQADRSATTKRALVDAARPLFAEHGFGGVGTEAIVRAAGVTRGAMYHQFADKTELFAAVFEAVEVDVMARLGALVAQDLAADADPIDVMVRAMEGWLEVCADPEVARLALIEAPSVLGWERWRAIGEQHAIGVVEALVVHAIELGRLPPQPPRPLVHVIIGAADEAALYVARAPDAERARAEMTDVLTRLARALAVEG</sequence>
<comment type="caution">
    <text evidence="6">The sequence shown here is derived from an EMBL/GenBank/DDBJ whole genome shotgun (WGS) entry which is preliminary data.</text>
</comment>
<dbReference type="SUPFAM" id="SSF46689">
    <property type="entry name" value="Homeodomain-like"/>
    <property type="match status" value="1"/>
</dbReference>
<evidence type="ECO:0000256" key="4">
    <source>
        <dbReference type="PROSITE-ProRule" id="PRU00335"/>
    </source>
</evidence>
<dbReference type="Gene3D" id="1.10.357.10">
    <property type="entry name" value="Tetracycline Repressor, domain 2"/>
    <property type="match status" value="1"/>
</dbReference>
<keyword evidence="3" id="KW-0804">Transcription</keyword>
<dbReference type="Pfam" id="PF00440">
    <property type="entry name" value="TetR_N"/>
    <property type="match status" value="1"/>
</dbReference>
<keyword evidence="2 4" id="KW-0238">DNA-binding</keyword>
<reference evidence="6 7" key="1">
    <citation type="submission" date="2023-11" db="EMBL/GenBank/DDBJ databases">
        <authorList>
            <person name="Xu M."/>
            <person name="Jiang T."/>
        </authorList>
    </citation>
    <scope>NUCLEOTIDE SEQUENCE [LARGE SCALE GENOMIC DNA]</scope>
    <source>
        <strain evidence="6 7">SD</strain>
    </source>
</reference>
<evidence type="ECO:0000256" key="1">
    <source>
        <dbReference type="ARBA" id="ARBA00023015"/>
    </source>
</evidence>
<dbReference type="InterPro" id="IPR009057">
    <property type="entry name" value="Homeodomain-like_sf"/>
</dbReference>
<protein>
    <submittedName>
        <fullName evidence="6">Helix-turn-helix domain-containing protein</fullName>
    </submittedName>
</protein>
<evidence type="ECO:0000313" key="6">
    <source>
        <dbReference type="EMBL" id="MDX8152282.1"/>
    </source>
</evidence>
<dbReference type="Proteomes" id="UP001277761">
    <property type="component" value="Unassembled WGS sequence"/>
</dbReference>
<dbReference type="InterPro" id="IPR050109">
    <property type="entry name" value="HTH-type_TetR-like_transc_reg"/>
</dbReference>
<evidence type="ECO:0000256" key="3">
    <source>
        <dbReference type="ARBA" id="ARBA00023163"/>
    </source>
</evidence>
<feature type="DNA-binding region" description="H-T-H motif" evidence="4">
    <location>
        <begin position="36"/>
        <end position="55"/>
    </location>
</feature>
<dbReference type="PANTHER" id="PTHR30055:SF234">
    <property type="entry name" value="HTH-TYPE TRANSCRIPTIONAL REGULATOR BETI"/>
    <property type="match status" value="1"/>
</dbReference>
<gene>
    <name evidence="6" type="ORF">SK069_11795</name>
</gene>
<keyword evidence="7" id="KW-1185">Reference proteome</keyword>
<dbReference type="InterPro" id="IPR001647">
    <property type="entry name" value="HTH_TetR"/>
</dbReference>
<dbReference type="RefSeq" id="WP_319954437.1">
    <property type="nucleotide sequence ID" value="NZ_JAXAVX010000005.1"/>
</dbReference>
<dbReference type="PANTHER" id="PTHR30055">
    <property type="entry name" value="HTH-TYPE TRANSCRIPTIONAL REGULATOR RUTR"/>
    <property type="match status" value="1"/>
</dbReference>
<proteinExistence type="predicted"/>
<dbReference type="InterPro" id="IPR049484">
    <property type="entry name" value="Rv0078-like_C"/>
</dbReference>
<feature type="domain" description="HTH tetR-type" evidence="5">
    <location>
        <begin position="13"/>
        <end position="73"/>
    </location>
</feature>
<evidence type="ECO:0000256" key="2">
    <source>
        <dbReference type="ARBA" id="ARBA00023125"/>
    </source>
</evidence>
<dbReference type="PRINTS" id="PR00455">
    <property type="entry name" value="HTHTETR"/>
</dbReference>
<evidence type="ECO:0000313" key="7">
    <source>
        <dbReference type="Proteomes" id="UP001277761"/>
    </source>
</evidence>
<dbReference type="EMBL" id="JAXAVX010000005">
    <property type="protein sequence ID" value="MDX8152282.1"/>
    <property type="molecule type" value="Genomic_DNA"/>
</dbReference>
<organism evidence="6 7">
    <name type="scientific">Patulibacter brassicae</name>
    <dbReference type="NCBI Taxonomy" id="1705717"/>
    <lineage>
        <taxon>Bacteria</taxon>
        <taxon>Bacillati</taxon>
        <taxon>Actinomycetota</taxon>
        <taxon>Thermoleophilia</taxon>
        <taxon>Solirubrobacterales</taxon>
        <taxon>Patulibacteraceae</taxon>
        <taxon>Patulibacter</taxon>
    </lineage>
</organism>
<accession>A0ABU4VLP4</accession>
<evidence type="ECO:0000259" key="5">
    <source>
        <dbReference type="PROSITE" id="PS50977"/>
    </source>
</evidence>